<feature type="coiled-coil region" evidence="10">
    <location>
        <begin position="123"/>
        <end position="150"/>
    </location>
</feature>
<dbReference type="PANTHER" id="PTHR14527:SF2">
    <property type="entry name" value="PROTEIN MIS12 HOMOLOG"/>
    <property type="match status" value="1"/>
</dbReference>
<keyword evidence="4" id="KW-0132">Cell division</keyword>
<evidence type="ECO:0008006" key="13">
    <source>
        <dbReference type="Google" id="ProtNLM"/>
    </source>
</evidence>
<keyword evidence="3" id="KW-0158">Chromosome</keyword>
<name>A0A2G2WRC0_CAPBA</name>
<evidence type="ECO:0000256" key="2">
    <source>
        <dbReference type="ARBA" id="ARBA00008643"/>
    </source>
</evidence>
<dbReference type="InterPro" id="IPR008685">
    <property type="entry name" value="Centromere_Mis12"/>
</dbReference>
<organism evidence="11 12">
    <name type="scientific">Capsicum baccatum</name>
    <name type="common">Peruvian pepper</name>
    <dbReference type="NCBI Taxonomy" id="33114"/>
    <lineage>
        <taxon>Eukaryota</taxon>
        <taxon>Viridiplantae</taxon>
        <taxon>Streptophyta</taxon>
        <taxon>Embryophyta</taxon>
        <taxon>Tracheophyta</taxon>
        <taxon>Spermatophyta</taxon>
        <taxon>Magnoliopsida</taxon>
        <taxon>eudicotyledons</taxon>
        <taxon>Gunneridae</taxon>
        <taxon>Pentapetalae</taxon>
        <taxon>asterids</taxon>
        <taxon>lamiids</taxon>
        <taxon>Solanales</taxon>
        <taxon>Solanaceae</taxon>
        <taxon>Solanoideae</taxon>
        <taxon>Capsiceae</taxon>
        <taxon>Capsicum</taxon>
    </lineage>
</organism>
<dbReference type="GO" id="GO:0000444">
    <property type="term" value="C:MIS12/MIND type complex"/>
    <property type="evidence" value="ECO:0007669"/>
    <property type="project" value="TreeGrafter"/>
</dbReference>
<comment type="caution">
    <text evidence="11">The sequence shown here is derived from an EMBL/GenBank/DDBJ whole genome shotgun (WGS) entry which is preliminary data.</text>
</comment>
<evidence type="ECO:0000256" key="3">
    <source>
        <dbReference type="ARBA" id="ARBA00022454"/>
    </source>
</evidence>
<reference evidence="12" key="2">
    <citation type="journal article" date="2017" name="J. Anim. Genet.">
        <title>Multiple reference genome sequences of hot pepper reveal the massive evolution of plant disease resistance genes by retroduplication.</title>
        <authorList>
            <person name="Kim S."/>
            <person name="Park J."/>
            <person name="Yeom S.-I."/>
            <person name="Kim Y.-M."/>
            <person name="Seo E."/>
            <person name="Kim K.-T."/>
            <person name="Kim M.-S."/>
            <person name="Lee J.M."/>
            <person name="Cheong K."/>
            <person name="Shin H.-S."/>
            <person name="Kim S.-B."/>
            <person name="Han K."/>
            <person name="Lee J."/>
            <person name="Park M."/>
            <person name="Lee H.-A."/>
            <person name="Lee H.-Y."/>
            <person name="Lee Y."/>
            <person name="Oh S."/>
            <person name="Lee J.H."/>
            <person name="Choi E."/>
            <person name="Choi E."/>
            <person name="Lee S.E."/>
            <person name="Jeon J."/>
            <person name="Kim H."/>
            <person name="Choi G."/>
            <person name="Song H."/>
            <person name="Lee J."/>
            <person name="Lee S.-C."/>
            <person name="Kwon J.-K."/>
            <person name="Lee H.-Y."/>
            <person name="Koo N."/>
            <person name="Hong Y."/>
            <person name="Kim R.W."/>
            <person name="Kang W.-H."/>
            <person name="Huh J.H."/>
            <person name="Kang B.-C."/>
            <person name="Yang T.-J."/>
            <person name="Lee Y.-H."/>
            <person name="Bennetzen J.L."/>
            <person name="Choi D."/>
        </authorList>
    </citation>
    <scope>NUCLEOTIDE SEQUENCE [LARGE SCALE GENOMIC DNA]</scope>
    <source>
        <strain evidence="12">cv. PBC81</strain>
    </source>
</reference>
<evidence type="ECO:0000256" key="5">
    <source>
        <dbReference type="ARBA" id="ARBA00022776"/>
    </source>
</evidence>
<dbReference type="OrthoDB" id="1884855at2759"/>
<dbReference type="Pfam" id="PF05859">
    <property type="entry name" value="Mis12"/>
    <property type="match status" value="1"/>
</dbReference>
<evidence type="ECO:0000256" key="8">
    <source>
        <dbReference type="ARBA" id="ARBA00023306"/>
    </source>
</evidence>
<dbReference type="STRING" id="33114.A0A2G2WRC0"/>
<keyword evidence="5" id="KW-0498">Mitosis</keyword>
<evidence type="ECO:0000313" key="11">
    <source>
        <dbReference type="EMBL" id="PHT47752.1"/>
    </source>
</evidence>
<comment type="subcellular location">
    <subcellularLocation>
        <location evidence="1">Chromosome</location>
        <location evidence="1">Centromere</location>
        <location evidence="1">Kinetochore</location>
    </subcellularLocation>
</comment>
<dbReference type="GO" id="GO:0005634">
    <property type="term" value="C:nucleus"/>
    <property type="evidence" value="ECO:0007669"/>
    <property type="project" value="InterPro"/>
</dbReference>
<sequence length="245" mass="27615">MEGSESEKVFDSLNLNPQLFINEALNFVDDLVGDAFDFFHQEAAKVLKTEETDRSEDLKKGVVNVKNIIQLALDKRLSMWEKYSLHHCFTVPQGFSLPKPEGPSGDSSVDINGIENPELASKLDFLRNKLSQVGKESAELNRELQALERQSMLSGCSVASLTEALELYHQLSVNDKFEELVRTASDFHTKVEKLTSRMEGPELPRAKKSRISNGELYRINNDEGLLSATIEELQELVDDIKTLRD</sequence>
<evidence type="ECO:0000256" key="6">
    <source>
        <dbReference type="ARBA" id="ARBA00022838"/>
    </source>
</evidence>
<proteinExistence type="inferred from homology"/>
<keyword evidence="9" id="KW-0137">Centromere</keyword>
<evidence type="ECO:0000256" key="10">
    <source>
        <dbReference type="SAM" id="Coils"/>
    </source>
</evidence>
<keyword evidence="12" id="KW-1185">Reference proteome</keyword>
<dbReference type="EMBL" id="MLFT02000005">
    <property type="protein sequence ID" value="PHT47752.1"/>
    <property type="molecule type" value="Genomic_DNA"/>
</dbReference>
<reference evidence="11 12" key="1">
    <citation type="journal article" date="2017" name="Genome Biol.">
        <title>New reference genome sequences of hot pepper reveal the massive evolution of plant disease-resistance genes by retroduplication.</title>
        <authorList>
            <person name="Kim S."/>
            <person name="Park J."/>
            <person name="Yeom S.I."/>
            <person name="Kim Y.M."/>
            <person name="Seo E."/>
            <person name="Kim K.T."/>
            <person name="Kim M.S."/>
            <person name="Lee J.M."/>
            <person name="Cheong K."/>
            <person name="Shin H.S."/>
            <person name="Kim S.B."/>
            <person name="Han K."/>
            <person name="Lee J."/>
            <person name="Park M."/>
            <person name="Lee H.A."/>
            <person name="Lee H.Y."/>
            <person name="Lee Y."/>
            <person name="Oh S."/>
            <person name="Lee J.H."/>
            <person name="Choi E."/>
            <person name="Choi E."/>
            <person name="Lee S.E."/>
            <person name="Jeon J."/>
            <person name="Kim H."/>
            <person name="Choi G."/>
            <person name="Song H."/>
            <person name="Lee J."/>
            <person name="Lee S.C."/>
            <person name="Kwon J.K."/>
            <person name="Lee H.Y."/>
            <person name="Koo N."/>
            <person name="Hong Y."/>
            <person name="Kim R.W."/>
            <person name="Kang W.H."/>
            <person name="Huh J.H."/>
            <person name="Kang B.C."/>
            <person name="Yang T.J."/>
            <person name="Lee Y.H."/>
            <person name="Bennetzen J.L."/>
            <person name="Choi D."/>
        </authorList>
    </citation>
    <scope>NUCLEOTIDE SEQUENCE [LARGE SCALE GENOMIC DNA]</scope>
    <source>
        <strain evidence="12">cv. PBC81</strain>
    </source>
</reference>
<evidence type="ECO:0000256" key="9">
    <source>
        <dbReference type="ARBA" id="ARBA00023328"/>
    </source>
</evidence>
<keyword evidence="8" id="KW-0131">Cell cycle</keyword>
<dbReference type="Proteomes" id="UP000224567">
    <property type="component" value="Unassembled WGS sequence"/>
</dbReference>
<dbReference type="GO" id="GO:0051301">
    <property type="term" value="P:cell division"/>
    <property type="evidence" value="ECO:0007669"/>
    <property type="project" value="UniProtKB-KW"/>
</dbReference>
<evidence type="ECO:0000256" key="4">
    <source>
        <dbReference type="ARBA" id="ARBA00022618"/>
    </source>
</evidence>
<evidence type="ECO:0000256" key="7">
    <source>
        <dbReference type="ARBA" id="ARBA00023054"/>
    </source>
</evidence>
<gene>
    <name evidence="11" type="ORF">CQW23_11960</name>
</gene>
<protein>
    <recommendedName>
        <fullName evidence="13">Protein MIS12 homolog</fullName>
    </recommendedName>
</protein>
<accession>A0A2G2WRC0</accession>
<dbReference type="PANTHER" id="PTHR14527">
    <property type="entry name" value="PROTEIN MIS12 HOMOLOG"/>
    <property type="match status" value="1"/>
</dbReference>
<evidence type="ECO:0000313" key="12">
    <source>
        <dbReference type="Proteomes" id="UP000224567"/>
    </source>
</evidence>
<keyword evidence="7 10" id="KW-0175">Coiled coil</keyword>
<dbReference type="GO" id="GO:0000070">
    <property type="term" value="P:mitotic sister chromatid segregation"/>
    <property type="evidence" value="ECO:0007669"/>
    <property type="project" value="TreeGrafter"/>
</dbReference>
<keyword evidence="6" id="KW-0995">Kinetochore</keyword>
<comment type="similarity">
    <text evidence="2">Belongs to the mis12 family.</text>
</comment>
<evidence type="ECO:0000256" key="1">
    <source>
        <dbReference type="ARBA" id="ARBA00004629"/>
    </source>
</evidence>
<dbReference type="AlphaFoldDB" id="A0A2G2WRC0"/>
<dbReference type="GO" id="GO:0051382">
    <property type="term" value="P:kinetochore assembly"/>
    <property type="evidence" value="ECO:0007669"/>
    <property type="project" value="TreeGrafter"/>
</dbReference>